<evidence type="ECO:0000313" key="13">
    <source>
        <dbReference type="EMBL" id="KGM06789.1"/>
    </source>
</evidence>
<dbReference type="InterPro" id="IPR022737">
    <property type="entry name" value="RapA_C"/>
</dbReference>
<dbReference type="InterPro" id="IPR023949">
    <property type="entry name" value="Helicase_RapA"/>
</dbReference>
<keyword evidence="1 9" id="KW-0547">Nucleotide-binding</keyword>
<dbReference type="SMART" id="SM00487">
    <property type="entry name" value="DEXDc"/>
    <property type="match status" value="1"/>
</dbReference>
<dbReference type="GO" id="GO:0006355">
    <property type="term" value="P:regulation of DNA-templated transcription"/>
    <property type="evidence" value="ECO:0007669"/>
    <property type="project" value="UniProtKB-UniRule"/>
</dbReference>
<dbReference type="InterPro" id="IPR049730">
    <property type="entry name" value="SNF2/RAD54-like_C"/>
</dbReference>
<comment type="subunit">
    <text evidence="9">Interacts with the RNAP. Has a higher affinity for the core RNAP than for the holoenzyme. Its ATPase activity is stimulated by binding to RNAP.</text>
</comment>
<evidence type="ECO:0000259" key="11">
    <source>
        <dbReference type="PROSITE" id="PS51192"/>
    </source>
</evidence>
<dbReference type="Gene3D" id="3.30.360.80">
    <property type="match status" value="1"/>
</dbReference>
<accession>A0A0A0BI79</accession>
<sequence length="948" mass="106883">MSDSEFVVGQRWVSNSEAELGLGIIKQLSGRQIEVFFPATEETRFYAANNAPLSRVIYSVGEQVKTRDQQSFTISTVQEFNGNYIYQGDSSDGDAISIHEMDLDSRVHFNKPQDRLFAGQVDKNSKFELRAKTLAHQHSLLSSSVYGLLGGRVQFLPHQLYIARNVTQRFAPRVLLADEVGLGKTIEAGLILHRQVLTGQVRRALIVVPDALLHQWLVEMLRRFNLRFTLIDKDRHEALTEQDEGNPFDSAQLVLCGLSELIAHPDMQADVTAADWDMMIVDEAHHLYWQEGNVSDEYALIETLAAQIPSLLLLTATPEQLGIDSHFARLRLLDPDRFHDLAAFKQQEEAYQPVSELIDLLDADTALEQVQKPATQKQLAEYLDADLLAQLLVEDTFLDASQIAIRQLLDRHGTGRVLFRNTRDVVAGFPERVLHPYPLTLPEALQTTDEPVLLPENLLGDAWLQTDERVQWLVDFLKAHRQDKVLIICAQADTAMDLETLLRLHHGVRSAVFHEDMSLVNRDRAAAFFAEEEEGAQCLVCSEIGSEGRNFQFCHQLVLFDLPNNPDLLEQRIGRLDRIGQHHAVNIHVPFYEKSAQEVLFNWYHQGMNAFERVFAAGQVVSAQTNDLLQRCLQDNNNKKAQSELIENTQEIVATTLAAMQSGRNRLLERNSFDKQDAELIVAELEDATRALELADYMDDVFDAFGVDQQTHSADSIIVEPGSHMLFEQFPALPEDGLTATYQRHRALSREDMAFLSWEHPMVTGAMDLVISSDLGNSAFCTLETSAFNAGTLLLEALFVVNCVSGRQLQTNRFITDSHLRLVIDERGRQHQESVPDREFNKLAGRIPRATAQELIRHARGQISGLIEHAEKAVVAPQERIRQQALDAMHAELEAEQQRLQALAEVNPTIRQQEIDFLAQRRAQLADSIQSAELRLDAVRVAIVTDPS</sequence>
<proteinExistence type="inferred from homology"/>
<evidence type="ECO:0000256" key="6">
    <source>
        <dbReference type="ARBA" id="ARBA00023125"/>
    </source>
</evidence>
<evidence type="ECO:0000256" key="9">
    <source>
        <dbReference type="HAMAP-Rule" id="MF_01821"/>
    </source>
</evidence>
<evidence type="ECO:0000313" key="14">
    <source>
        <dbReference type="Proteomes" id="UP000029999"/>
    </source>
</evidence>
<dbReference type="Pfam" id="PF12137">
    <property type="entry name" value="RapA_C"/>
    <property type="match status" value="1"/>
</dbReference>
<evidence type="ECO:0000256" key="2">
    <source>
        <dbReference type="ARBA" id="ARBA00022801"/>
    </source>
</evidence>
<keyword evidence="7 9" id="KW-0010">Activator</keyword>
<dbReference type="InterPro" id="IPR040765">
    <property type="entry name" value="Tudor_1_RapA"/>
</dbReference>
<dbReference type="EMBL" id="JRQD01000003">
    <property type="protein sequence ID" value="KGM06789.1"/>
    <property type="molecule type" value="Genomic_DNA"/>
</dbReference>
<dbReference type="GO" id="GO:0004386">
    <property type="term" value="F:helicase activity"/>
    <property type="evidence" value="ECO:0007669"/>
    <property type="project" value="UniProtKB-UniRule"/>
</dbReference>
<dbReference type="HAMAP" id="MF_01821">
    <property type="entry name" value="Helicase_RapA"/>
    <property type="match status" value="1"/>
</dbReference>
<keyword evidence="2 9" id="KW-0378">Hydrolase</keyword>
<keyword evidence="4 9" id="KW-0067">ATP-binding</keyword>
<comment type="similarity">
    <text evidence="9">Belongs to the SNF2/RAD54 helicase family. RapA subfamily.</text>
</comment>
<dbReference type="Pfam" id="PF18337">
    <property type="entry name" value="Tudor_RapA"/>
    <property type="match status" value="1"/>
</dbReference>
<dbReference type="RefSeq" id="WP_036313362.1">
    <property type="nucleotide sequence ID" value="NZ_JRQD01000003.1"/>
</dbReference>
<dbReference type="AlphaFoldDB" id="A0A0A0BI79"/>
<dbReference type="GO" id="GO:0003677">
    <property type="term" value="F:DNA binding"/>
    <property type="evidence" value="ECO:0007669"/>
    <property type="project" value="UniProtKB-KW"/>
</dbReference>
<dbReference type="SMART" id="SM00490">
    <property type="entry name" value="HELICc"/>
    <property type="match status" value="1"/>
</dbReference>
<evidence type="ECO:0000256" key="1">
    <source>
        <dbReference type="ARBA" id="ARBA00022741"/>
    </source>
</evidence>
<dbReference type="Gene3D" id="6.10.140.1500">
    <property type="match status" value="1"/>
</dbReference>
<evidence type="ECO:0000256" key="4">
    <source>
        <dbReference type="ARBA" id="ARBA00022840"/>
    </source>
</evidence>
<dbReference type="CDD" id="cd18793">
    <property type="entry name" value="SF2_C_SNF"/>
    <property type="match status" value="1"/>
</dbReference>
<dbReference type="InterPro" id="IPR027417">
    <property type="entry name" value="P-loop_NTPase"/>
</dbReference>
<evidence type="ECO:0000256" key="8">
    <source>
        <dbReference type="ARBA" id="ARBA00023163"/>
    </source>
</evidence>
<reference evidence="13 14" key="1">
    <citation type="submission" date="2014-09" db="EMBL/GenBank/DDBJ databases">
        <authorList>
            <person name="Grob C."/>
            <person name="Taubert M."/>
            <person name="Howat A.M."/>
            <person name="Burns O.J."/>
            <person name="Dixon J.L."/>
            <person name="Chen Y."/>
            <person name="Murrell J.C."/>
        </authorList>
    </citation>
    <scope>NUCLEOTIDE SEQUENCE [LARGE SCALE GENOMIC DNA]</scope>
    <source>
        <strain evidence="13">L4</strain>
    </source>
</reference>
<dbReference type="Proteomes" id="UP000029999">
    <property type="component" value="Unassembled WGS sequence"/>
</dbReference>
<dbReference type="PROSITE" id="PS51194">
    <property type="entry name" value="HELICASE_CTER"/>
    <property type="match status" value="1"/>
</dbReference>
<organism evidence="13 14">
    <name type="scientific">Methylophaga thiooxydans</name>
    <dbReference type="NCBI Taxonomy" id="392484"/>
    <lineage>
        <taxon>Bacteria</taxon>
        <taxon>Pseudomonadati</taxon>
        <taxon>Pseudomonadota</taxon>
        <taxon>Gammaproteobacteria</taxon>
        <taxon>Thiotrichales</taxon>
        <taxon>Piscirickettsiaceae</taxon>
        <taxon>Methylophaga</taxon>
    </lineage>
</organism>
<keyword evidence="10" id="KW-0175">Coiled coil</keyword>
<evidence type="ECO:0000256" key="3">
    <source>
        <dbReference type="ARBA" id="ARBA00022806"/>
    </source>
</evidence>
<dbReference type="PANTHER" id="PTHR10799">
    <property type="entry name" value="SNF2/RAD54 HELICASE FAMILY"/>
    <property type="match status" value="1"/>
</dbReference>
<feature type="domain" description="Helicase C-terminal" evidence="12">
    <location>
        <begin position="469"/>
        <end position="629"/>
    </location>
</feature>
<gene>
    <name evidence="9" type="primary">rapA</name>
    <name evidence="13" type="ORF">LP43_1281</name>
</gene>
<feature type="domain" description="Helicase ATP-binding" evidence="11">
    <location>
        <begin position="165"/>
        <end position="336"/>
    </location>
</feature>
<dbReference type="GO" id="GO:0016817">
    <property type="term" value="F:hydrolase activity, acting on acid anhydrides"/>
    <property type="evidence" value="ECO:0007669"/>
    <property type="project" value="InterPro"/>
</dbReference>
<keyword evidence="5 9" id="KW-0805">Transcription regulation</keyword>
<comment type="caution">
    <text evidence="13">The sequence shown here is derived from an EMBL/GenBank/DDBJ whole genome shotgun (WGS) entry which is preliminary data.</text>
</comment>
<dbReference type="SUPFAM" id="SSF52540">
    <property type="entry name" value="P-loop containing nucleoside triphosphate hydrolases"/>
    <property type="match status" value="2"/>
</dbReference>
<keyword evidence="6 9" id="KW-0238">DNA-binding</keyword>
<dbReference type="Gene3D" id="2.30.30.140">
    <property type="match status" value="1"/>
</dbReference>
<dbReference type="InterPro" id="IPR000330">
    <property type="entry name" value="SNF2_N"/>
</dbReference>
<dbReference type="Gene3D" id="3.40.50.300">
    <property type="entry name" value="P-loop containing nucleotide triphosphate hydrolases"/>
    <property type="match status" value="1"/>
</dbReference>
<feature type="short sequence motif" description="DEAH box" evidence="9">
    <location>
        <begin position="282"/>
        <end position="285"/>
    </location>
</feature>
<protein>
    <recommendedName>
        <fullName evidence="9">RNA polymerase-associated protein RapA</fullName>
        <ecNumber evidence="9">3.6.4.-</ecNumber>
    </recommendedName>
    <alternativeName>
        <fullName evidence="9">ATP-dependent helicase HepA</fullName>
    </alternativeName>
</protein>
<dbReference type="Gene3D" id="3.40.50.10810">
    <property type="entry name" value="Tandem AAA-ATPase domain"/>
    <property type="match status" value="1"/>
</dbReference>
<evidence type="ECO:0000259" key="12">
    <source>
        <dbReference type="PROSITE" id="PS51194"/>
    </source>
</evidence>
<keyword evidence="8 9" id="KW-0804">Transcription</keyword>
<dbReference type="Gene3D" id="2.30.30.930">
    <property type="match status" value="1"/>
</dbReference>
<dbReference type="InterPro" id="IPR014001">
    <property type="entry name" value="Helicase_ATP-bd"/>
</dbReference>
<comment type="function">
    <text evidence="9">Transcription regulator that activates transcription by stimulating RNA polymerase (RNAP) recycling in case of stress conditions such as supercoiled DNA or high salt concentrations. Probably acts by releasing the RNAP, when it is trapped or immobilized on tightly supercoiled DNA. Does not activate transcription on linear DNA. Probably not involved in DNA repair.</text>
</comment>
<dbReference type="PROSITE" id="PS51192">
    <property type="entry name" value="HELICASE_ATP_BIND_1"/>
    <property type="match status" value="1"/>
</dbReference>
<dbReference type="CDD" id="cd18011">
    <property type="entry name" value="DEXDc_RapA"/>
    <property type="match status" value="1"/>
</dbReference>
<evidence type="ECO:0000256" key="7">
    <source>
        <dbReference type="ARBA" id="ARBA00023159"/>
    </source>
</evidence>
<dbReference type="Pfam" id="PF18339">
    <property type="entry name" value="Tudor_1_RapA"/>
    <property type="match status" value="1"/>
</dbReference>
<dbReference type="InterPro" id="IPR040766">
    <property type="entry name" value="Tudor_2_RapA"/>
</dbReference>
<evidence type="ECO:0000256" key="5">
    <source>
        <dbReference type="ARBA" id="ARBA00023015"/>
    </source>
</evidence>
<dbReference type="InterPro" id="IPR057342">
    <property type="entry name" value="DEXDc_RapA"/>
</dbReference>
<dbReference type="GO" id="GO:0005524">
    <property type="term" value="F:ATP binding"/>
    <property type="evidence" value="ECO:0007669"/>
    <property type="project" value="UniProtKB-UniRule"/>
</dbReference>
<dbReference type="EC" id="3.6.4.-" evidence="9"/>
<dbReference type="Pfam" id="PF00176">
    <property type="entry name" value="SNF2-rel_dom"/>
    <property type="match status" value="1"/>
</dbReference>
<dbReference type="InterPro" id="IPR038718">
    <property type="entry name" value="SNF2-like_sf"/>
</dbReference>
<dbReference type="NCBIfam" id="NF003426">
    <property type="entry name" value="PRK04914.1"/>
    <property type="match status" value="1"/>
</dbReference>
<feature type="coiled-coil region" evidence="10">
    <location>
        <begin position="883"/>
        <end position="935"/>
    </location>
</feature>
<keyword evidence="3 9" id="KW-0347">Helicase</keyword>
<dbReference type="Pfam" id="PF00271">
    <property type="entry name" value="Helicase_C"/>
    <property type="match status" value="1"/>
</dbReference>
<dbReference type="STRING" id="392484.LP43_1281"/>
<evidence type="ECO:0000256" key="10">
    <source>
        <dbReference type="SAM" id="Coils"/>
    </source>
</evidence>
<name>A0A0A0BI79_9GAMM</name>
<dbReference type="InterPro" id="IPR001650">
    <property type="entry name" value="Helicase_C-like"/>
</dbReference>
<feature type="binding site" evidence="9">
    <location>
        <begin position="178"/>
        <end position="185"/>
    </location>
    <ligand>
        <name>ATP</name>
        <dbReference type="ChEBI" id="CHEBI:30616"/>
    </ligand>
</feature>